<evidence type="ECO:0000313" key="6">
    <source>
        <dbReference type="EMBL" id="HIU40355.1"/>
    </source>
</evidence>
<dbReference type="SUPFAM" id="SSF57829">
    <property type="entry name" value="Zn-binding ribosomal proteins"/>
    <property type="match status" value="1"/>
</dbReference>
<comment type="caution">
    <text evidence="6">The sequence shown here is derived from an EMBL/GenBank/DDBJ whole genome shotgun (WGS) entry which is preliminary data.</text>
</comment>
<dbReference type="InterPro" id="IPR038584">
    <property type="entry name" value="Ribosomal_bL33_sf"/>
</dbReference>
<dbReference type="Gene3D" id="2.20.28.120">
    <property type="entry name" value="Ribosomal protein L33"/>
    <property type="match status" value="1"/>
</dbReference>
<dbReference type="GO" id="GO:0003735">
    <property type="term" value="F:structural constituent of ribosome"/>
    <property type="evidence" value="ECO:0007669"/>
    <property type="project" value="InterPro"/>
</dbReference>
<dbReference type="PANTHER" id="PTHR43168:SF2">
    <property type="entry name" value="LARGE RIBOSOMAL SUBUNIT PROTEIN BL33C"/>
    <property type="match status" value="1"/>
</dbReference>
<dbReference type="Proteomes" id="UP000824074">
    <property type="component" value="Unassembled WGS sequence"/>
</dbReference>
<dbReference type="NCBIfam" id="NF001860">
    <property type="entry name" value="PRK00595.1"/>
    <property type="match status" value="1"/>
</dbReference>
<dbReference type="InterPro" id="IPR001705">
    <property type="entry name" value="Ribosomal_bL33"/>
</dbReference>
<dbReference type="GO" id="GO:0005737">
    <property type="term" value="C:cytoplasm"/>
    <property type="evidence" value="ECO:0007669"/>
    <property type="project" value="UniProtKB-ARBA"/>
</dbReference>
<dbReference type="InterPro" id="IPR011332">
    <property type="entry name" value="Ribosomal_zn-bd"/>
</dbReference>
<evidence type="ECO:0000256" key="5">
    <source>
        <dbReference type="HAMAP-Rule" id="MF_00294"/>
    </source>
</evidence>
<reference evidence="6" key="1">
    <citation type="submission" date="2020-10" db="EMBL/GenBank/DDBJ databases">
        <authorList>
            <person name="Gilroy R."/>
        </authorList>
    </citation>
    <scope>NUCLEOTIDE SEQUENCE</scope>
    <source>
        <strain evidence="6">CHK193-30670</strain>
    </source>
</reference>
<dbReference type="GO" id="GO:0006412">
    <property type="term" value="P:translation"/>
    <property type="evidence" value="ECO:0007669"/>
    <property type="project" value="UniProtKB-UniRule"/>
</dbReference>
<organism evidence="6 7">
    <name type="scientific">Candidatus Aphodocola excrementigallinarum</name>
    <dbReference type="NCBI Taxonomy" id="2840670"/>
    <lineage>
        <taxon>Bacteria</taxon>
        <taxon>Bacillati</taxon>
        <taxon>Bacillota</taxon>
        <taxon>Bacilli</taxon>
        <taxon>Candidatus Aphodocola</taxon>
    </lineage>
</organism>
<evidence type="ECO:0000256" key="2">
    <source>
        <dbReference type="ARBA" id="ARBA00022980"/>
    </source>
</evidence>
<evidence type="ECO:0000256" key="1">
    <source>
        <dbReference type="ARBA" id="ARBA00007596"/>
    </source>
</evidence>
<sequence>MAKKNENRANVTLKCPKCGELNYRVQKNKKNDPERMEINKFCPRCRCHTAHKETKAA</sequence>
<dbReference type="GO" id="GO:0005840">
    <property type="term" value="C:ribosome"/>
    <property type="evidence" value="ECO:0007669"/>
    <property type="project" value="UniProtKB-KW"/>
</dbReference>
<dbReference type="InterPro" id="IPR018264">
    <property type="entry name" value="Ribosomal_bL33_CS"/>
</dbReference>
<evidence type="ECO:0000256" key="3">
    <source>
        <dbReference type="ARBA" id="ARBA00023274"/>
    </source>
</evidence>
<dbReference type="Pfam" id="PF00471">
    <property type="entry name" value="Ribosomal_L33"/>
    <property type="match status" value="1"/>
</dbReference>
<dbReference type="PANTHER" id="PTHR43168">
    <property type="entry name" value="50S RIBOSOMAL PROTEIN L33, CHLOROPLASTIC"/>
    <property type="match status" value="1"/>
</dbReference>
<gene>
    <name evidence="5 6" type="primary">rpmG</name>
    <name evidence="6" type="ORF">IAB68_03560</name>
</gene>
<evidence type="ECO:0000313" key="7">
    <source>
        <dbReference type="Proteomes" id="UP000824074"/>
    </source>
</evidence>
<evidence type="ECO:0000256" key="4">
    <source>
        <dbReference type="ARBA" id="ARBA00035176"/>
    </source>
</evidence>
<keyword evidence="3 5" id="KW-0687">Ribonucleoprotein</keyword>
<dbReference type="AlphaFoldDB" id="A0A9D1IMG8"/>
<dbReference type="GO" id="GO:1990904">
    <property type="term" value="C:ribonucleoprotein complex"/>
    <property type="evidence" value="ECO:0007669"/>
    <property type="project" value="UniProtKB-KW"/>
</dbReference>
<proteinExistence type="inferred from homology"/>
<dbReference type="PROSITE" id="PS00582">
    <property type="entry name" value="RIBOSOMAL_L33"/>
    <property type="match status" value="1"/>
</dbReference>
<dbReference type="NCBIfam" id="NF001764">
    <property type="entry name" value="PRK00504.1"/>
    <property type="match status" value="1"/>
</dbReference>
<dbReference type="EMBL" id="DVMT01000035">
    <property type="protein sequence ID" value="HIU40355.1"/>
    <property type="molecule type" value="Genomic_DNA"/>
</dbReference>
<protein>
    <recommendedName>
        <fullName evidence="4 5">Large ribosomal subunit protein bL33</fullName>
    </recommendedName>
</protein>
<name>A0A9D1IMG8_9FIRM</name>
<comment type="similarity">
    <text evidence="1 5">Belongs to the bacterial ribosomal protein bL33 family.</text>
</comment>
<accession>A0A9D1IMG8</accession>
<dbReference type="HAMAP" id="MF_00294">
    <property type="entry name" value="Ribosomal_bL33"/>
    <property type="match status" value="1"/>
</dbReference>
<dbReference type="NCBIfam" id="TIGR01023">
    <property type="entry name" value="rpmG_bact"/>
    <property type="match status" value="1"/>
</dbReference>
<reference evidence="6" key="2">
    <citation type="journal article" date="2021" name="PeerJ">
        <title>Extensive microbial diversity within the chicken gut microbiome revealed by metagenomics and culture.</title>
        <authorList>
            <person name="Gilroy R."/>
            <person name="Ravi A."/>
            <person name="Getino M."/>
            <person name="Pursley I."/>
            <person name="Horton D.L."/>
            <person name="Alikhan N.F."/>
            <person name="Baker D."/>
            <person name="Gharbi K."/>
            <person name="Hall N."/>
            <person name="Watson M."/>
            <person name="Adriaenssens E.M."/>
            <person name="Foster-Nyarko E."/>
            <person name="Jarju S."/>
            <person name="Secka A."/>
            <person name="Antonio M."/>
            <person name="Oren A."/>
            <person name="Chaudhuri R.R."/>
            <person name="La Ragione R."/>
            <person name="Hildebrand F."/>
            <person name="Pallen M.J."/>
        </authorList>
    </citation>
    <scope>NUCLEOTIDE SEQUENCE</scope>
    <source>
        <strain evidence="6">CHK193-30670</strain>
    </source>
</reference>
<keyword evidence="2 5" id="KW-0689">Ribosomal protein</keyword>